<protein>
    <submittedName>
        <fullName evidence="1">Uncharacterized protein</fullName>
    </submittedName>
</protein>
<sequence length="233" mass="25724">MPLSTTTVFPPGWSQHHRPVASATMTGECTITRGATQLYDGACRVIADRSDVRNSIGDQQILAVRYLITVRYDTNDVQVGDVVTVTVAVDGGLVGRTFVVKEIRYGTQQWERDLYCEIQGAALPVLSDEITIVRAPLVTRYGNSLTWDWLNATRTTVAAGLQPGTSTEETGARDKVTTFYTAFVPAGTDVKVTDRVEWDDRVWEIDGEPRAWPQPETGTGHHIEVRLRNDEGG</sequence>
<dbReference type="Pfam" id="PF19586">
    <property type="entry name" value="DUF6093"/>
    <property type="match status" value="1"/>
</dbReference>
<evidence type="ECO:0000313" key="2">
    <source>
        <dbReference type="Proteomes" id="UP000475532"/>
    </source>
</evidence>
<name>A0A6L9QAS3_9ACTN</name>
<dbReference type="RefSeq" id="WP_163054311.1">
    <property type="nucleotide sequence ID" value="NZ_JAAGLI010000213.1"/>
</dbReference>
<accession>A0A6L9QAS3</accession>
<dbReference type="EMBL" id="JAAGLI010000213">
    <property type="protein sequence ID" value="NEA22580.1"/>
    <property type="molecule type" value="Genomic_DNA"/>
</dbReference>
<proteinExistence type="predicted"/>
<dbReference type="AlphaFoldDB" id="A0A6L9QAS3"/>
<organism evidence="1 2">
    <name type="scientific">Actinomadura bangladeshensis</name>
    <dbReference type="NCBI Taxonomy" id="453573"/>
    <lineage>
        <taxon>Bacteria</taxon>
        <taxon>Bacillati</taxon>
        <taxon>Actinomycetota</taxon>
        <taxon>Actinomycetes</taxon>
        <taxon>Streptosporangiales</taxon>
        <taxon>Thermomonosporaceae</taxon>
        <taxon>Actinomadura</taxon>
    </lineage>
</organism>
<comment type="caution">
    <text evidence="1">The sequence shown here is derived from an EMBL/GenBank/DDBJ whole genome shotgun (WGS) entry which is preliminary data.</text>
</comment>
<gene>
    <name evidence="1" type="ORF">G3I70_08760</name>
</gene>
<evidence type="ECO:0000313" key="1">
    <source>
        <dbReference type="EMBL" id="NEA22580.1"/>
    </source>
</evidence>
<reference evidence="1 2" key="1">
    <citation type="submission" date="2020-01" db="EMBL/GenBank/DDBJ databases">
        <title>Insect and environment-associated Actinomycetes.</title>
        <authorList>
            <person name="Currrie C."/>
            <person name="Chevrette M."/>
            <person name="Carlson C."/>
            <person name="Stubbendieck R."/>
            <person name="Wendt-Pienkowski E."/>
        </authorList>
    </citation>
    <scope>NUCLEOTIDE SEQUENCE [LARGE SCALE GENOMIC DNA]</scope>
    <source>
        <strain evidence="1 2">SID10258</strain>
    </source>
</reference>
<dbReference type="Proteomes" id="UP000475532">
    <property type="component" value="Unassembled WGS sequence"/>
</dbReference>
<dbReference type="InterPro" id="IPR046075">
    <property type="entry name" value="DUF6093"/>
</dbReference>